<dbReference type="EMBL" id="JAWDGP010002675">
    <property type="protein sequence ID" value="KAK3780912.1"/>
    <property type="molecule type" value="Genomic_DNA"/>
</dbReference>
<evidence type="ECO:0000313" key="3">
    <source>
        <dbReference type="Proteomes" id="UP001283361"/>
    </source>
</evidence>
<name>A0AAE1A617_9GAST</name>
<dbReference type="Proteomes" id="UP001283361">
    <property type="component" value="Unassembled WGS sequence"/>
</dbReference>
<reference evidence="2" key="1">
    <citation type="journal article" date="2023" name="G3 (Bethesda)">
        <title>A reference genome for the long-term kleptoplast-retaining sea slug Elysia crispata morphotype clarki.</title>
        <authorList>
            <person name="Eastman K.E."/>
            <person name="Pendleton A.L."/>
            <person name="Shaikh M.A."/>
            <person name="Suttiyut T."/>
            <person name="Ogas R."/>
            <person name="Tomko P."/>
            <person name="Gavelis G."/>
            <person name="Widhalm J.R."/>
            <person name="Wisecaver J.H."/>
        </authorList>
    </citation>
    <scope>NUCLEOTIDE SEQUENCE</scope>
    <source>
        <strain evidence="2">ECLA1</strain>
    </source>
</reference>
<evidence type="ECO:0000256" key="1">
    <source>
        <dbReference type="SAM" id="MobiDB-lite"/>
    </source>
</evidence>
<dbReference type="AlphaFoldDB" id="A0AAE1A617"/>
<proteinExistence type="predicted"/>
<feature type="region of interest" description="Disordered" evidence="1">
    <location>
        <begin position="136"/>
        <end position="160"/>
    </location>
</feature>
<keyword evidence="3" id="KW-1185">Reference proteome</keyword>
<feature type="compositionally biased region" description="Polar residues" evidence="1">
    <location>
        <begin position="66"/>
        <end position="77"/>
    </location>
</feature>
<sequence length="160" mass="17054">MDIPLGKTEIALVGPPAATDFQQKQVMTPIIVEQESGQKRIILIRLLESLSPGASDDISLSELPAAQTQGRRISNNPIKPPHLDAARPGFAVDLTQAVCGSDQDDTGKTFQKHKNEDAVRSSISVAGHRVTSIVTSLTLPPPEENRIGTCQGSPVRPSGE</sequence>
<evidence type="ECO:0000313" key="2">
    <source>
        <dbReference type="EMBL" id="KAK3780912.1"/>
    </source>
</evidence>
<accession>A0AAE1A617</accession>
<organism evidence="2 3">
    <name type="scientific">Elysia crispata</name>
    <name type="common">lettuce slug</name>
    <dbReference type="NCBI Taxonomy" id="231223"/>
    <lineage>
        <taxon>Eukaryota</taxon>
        <taxon>Metazoa</taxon>
        <taxon>Spiralia</taxon>
        <taxon>Lophotrochozoa</taxon>
        <taxon>Mollusca</taxon>
        <taxon>Gastropoda</taxon>
        <taxon>Heterobranchia</taxon>
        <taxon>Euthyneura</taxon>
        <taxon>Panpulmonata</taxon>
        <taxon>Sacoglossa</taxon>
        <taxon>Placobranchoidea</taxon>
        <taxon>Plakobranchidae</taxon>
        <taxon>Elysia</taxon>
    </lineage>
</organism>
<gene>
    <name evidence="2" type="ORF">RRG08_052068</name>
</gene>
<protein>
    <submittedName>
        <fullName evidence="2">Uncharacterized protein</fullName>
    </submittedName>
</protein>
<feature type="region of interest" description="Disordered" evidence="1">
    <location>
        <begin position="62"/>
        <end position="86"/>
    </location>
</feature>
<comment type="caution">
    <text evidence="2">The sequence shown here is derived from an EMBL/GenBank/DDBJ whole genome shotgun (WGS) entry which is preliminary data.</text>
</comment>